<dbReference type="NCBIfam" id="TIGR00187">
    <property type="entry name" value="ribE"/>
    <property type="match status" value="1"/>
</dbReference>
<proteinExistence type="predicted"/>
<dbReference type="SUPFAM" id="SSF63380">
    <property type="entry name" value="Riboflavin synthase domain-like"/>
    <property type="match status" value="2"/>
</dbReference>
<dbReference type="UniPathway" id="UPA00275">
    <property type="reaction ID" value="UER00405"/>
</dbReference>
<dbReference type="CDD" id="cd00402">
    <property type="entry name" value="Riboflavin_synthase_like"/>
    <property type="match status" value="1"/>
</dbReference>
<dbReference type="FunFam" id="2.40.30.20:FF:000003">
    <property type="entry name" value="Riboflavin synthase, alpha subunit"/>
    <property type="match status" value="1"/>
</dbReference>
<dbReference type="InterPro" id="IPR017938">
    <property type="entry name" value="Riboflavin_synthase-like_b-brl"/>
</dbReference>
<dbReference type="PANTHER" id="PTHR21098:SF0">
    <property type="entry name" value="RIBOFLAVIN SYNTHASE"/>
    <property type="match status" value="1"/>
</dbReference>
<evidence type="ECO:0000256" key="9">
    <source>
        <dbReference type="NCBIfam" id="TIGR00187"/>
    </source>
</evidence>
<dbReference type="Gene3D" id="2.40.30.20">
    <property type="match status" value="2"/>
</dbReference>
<evidence type="ECO:0000256" key="8">
    <source>
        <dbReference type="ARBA" id="ARBA00022737"/>
    </source>
</evidence>
<reference evidence="12 13" key="2">
    <citation type="submission" date="2019-05" db="EMBL/GenBank/DDBJ databases">
        <title>Genome evolution of the obligate endosymbiont Buchnera aphidicola.</title>
        <authorList>
            <person name="Moran N.A."/>
        </authorList>
    </citation>
    <scope>NUCLEOTIDE SEQUENCE [LARGE SCALE GENOMIC DNA]</scope>
    <source>
        <strain evidence="12 13">Lps</strain>
    </source>
</reference>
<evidence type="ECO:0000256" key="10">
    <source>
        <dbReference type="PROSITE-ProRule" id="PRU00524"/>
    </source>
</evidence>
<feature type="repeat" description="Lumazine-binding" evidence="10">
    <location>
        <begin position="98"/>
        <end position="195"/>
    </location>
</feature>
<dbReference type="PANTHER" id="PTHR21098">
    <property type="entry name" value="RIBOFLAVIN SYNTHASE ALPHA CHAIN"/>
    <property type="match status" value="1"/>
</dbReference>
<comment type="catalytic activity">
    <reaction evidence="1">
        <text>2 6,7-dimethyl-8-(1-D-ribityl)lumazine + H(+) = 5-amino-6-(D-ribitylamino)uracil + riboflavin</text>
        <dbReference type="Rhea" id="RHEA:20772"/>
        <dbReference type="ChEBI" id="CHEBI:15378"/>
        <dbReference type="ChEBI" id="CHEBI:15934"/>
        <dbReference type="ChEBI" id="CHEBI:57986"/>
        <dbReference type="ChEBI" id="CHEBI:58201"/>
        <dbReference type="EC" id="2.5.1.9"/>
    </reaction>
</comment>
<dbReference type="PIRSF" id="PIRSF000498">
    <property type="entry name" value="Riboflavin_syn_A"/>
    <property type="match status" value="1"/>
</dbReference>
<evidence type="ECO:0000313" key="12">
    <source>
        <dbReference type="EMBL" id="QCI21999.1"/>
    </source>
</evidence>
<evidence type="ECO:0000313" key="13">
    <source>
        <dbReference type="Proteomes" id="UP000298564"/>
    </source>
</evidence>
<accession>A0A4D6Y0A6</accession>
<dbReference type="GO" id="GO:0005829">
    <property type="term" value="C:cytosol"/>
    <property type="evidence" value="ECO:0007669"/>
    <property type="project" value="TreeGrafter"/>
</dbReference>
<dbReference type="InterPro" id="IPR001783">
    <property type="entry name" value="Lumazine-bd"/>
</dbReference>
<dbReference type="GO" id="GO:0004746">
    <property type="term" value="F:riboflavin synthase activity"/>
    <property type="evidence" value="ECO:0007669"/>
    <property type="project" value="UniProtKB-UniRule"/>
</dbReference>
<evidence type="ECO:0000256" key="1">
    <source>
        <dbReference type="ARBA" id="ARBA00000968"/>
    </source>
</evidence>
<feature type="domain" description="Lumazine-binding" evidence="11">
    <location>
        <begin position="1"/>
        <end position="97"/>
    </location>
</feature>
<keyword evidence="7" id="KW-0808">Transferase</keyword>
<name>A0A4D6Y0A6_9GAMM</name>
<dbReference type="InterPro" id="IPR023366">
    <property type="entry name" value="ATP_synth_asu-like_sf"/>
</dbReference>
<evidence type="ECO:0000256" key="2">
    <source>
        <dbReference type="ARBA" id="ARBA00002803"/>
    </source>
</evidence>
<dbReference type="AlphaFoldDB" id="A0A4D6Y0A6"/>
<dbReference type="PROSITE" id="PS51177">
    <property type="entry name" value="LUMAZINE_BIND"/>
    <property type="match status" value="2"/>
</dbReference>
<sequence>MFTGIVDGFATVFDIKKKKKIHNLTTKLPSTLCKNIKIGDSIAHNGCCLTVKKIENYYIMCDIIEETLKSTNLGFLKIGENVNIERSVKYGDEIGGHIISGHVTNTVEIVKILNSDNNYILWLRLKNKNLKKYIFKKGFICLDGISLTVGNIIEDKFCVNIIPQTLFHTTIRNKKHGSLMNIEIDFYTQTIVDTTERLINEKNINIL</sequence>
<dbReference type="GO" id="GO:0009231">
    <property type="term" value="P:riboflavin biosynthetic process"/>
    <property type="evidence" value="ECO:0007669"/>
    <property type="project" value="UniProtKB-UniPathway"/>
</dbReference>
<dbReference type="InterPro" id="IPR026017">
    <property type="entry name" value="Lumazine-bd_dom"/>
</dbReference>
<evidence type="ECO:0000259" key="11">
    <source>
        <dbReference type="PROSITE" id="PS51177"/>
    </source>
</evidence>
<protein>
    <recommendedName>
        <fullName evidence="5 9">Riboflavin synthase</fullName>
        <ecNumber evidence="4 9">2.5.1.9</ecNumber>
    </recommendedName>
</protein>
<dbReference type="Proteomes" id="UP000298564">
    <property type="component" value="Chromosome"/>
</dbReference>
<evidence type="ECO:0000256" key="3">
    <source>
        <dbReference type="ARBA" id="ARBA00004887"/>
    </source>
</evidence>
<evidence type="ECO:0000256" key="4">
    <source>
        <dbReference type="ARBA" id="ARBA00012827"/>
    </source>
</evidence>
<evidence type="ECO:0000256" key="6">
    <source>
        <dbReference type="ARBA" id="ARBA00022619"/>
    </source>
</evidence>
<keyword evidence="8" id="KW-0677">Repeat</keyword>
<comment type="function">
    <text evidence="2">Catalyzes the dismutation of two molecules of 6,7-dimethyl-8-ribityllumazine, resulting in the formation of riboflavin and 5-amino-6-(D-ribitylamino)uracil.</text>
</comment>
<dbReference type="EMBL" id="CP034870">
    <property type="protein sequence ID" value="QCI21999.1"/>
    <property type="molecule type" value="Genomic_DNA"/>
</dbReference>
<organism evidence="12 13">
    <name type="scientific">Buchnera aphidicola</name>
    <name type="common">Lipaphis pseudobrassicae</name>
    <dbReference type="NCBI Taxonomy" id="1258543"/>
    <lineage>
        <taxon>Bacteria</taxon>
        <taxon>Pseudomonadati</taxon>
        <taxon>Pseudomonadota</taxon>
        <taxon>Gammaproteobacteria</taxon>
        <taxon>Enterobacterales</taxon>
        <taxon>Erwiniaceae</taxon>
        <taxon>Buchnera</taxon>
    </lineage>
</organism>
<dbReference type="OrthoDB" id="9788537at2"/>
<feature type="domain" description="Lumazine-binding" evidence="11">
    <location>
        <begin position="98"/>
        <end position="195"/>
    </location>
</feature>
<feature type="repeat" description="Lumazine-binding" evidence="10">
    <location>
        <begin position="1"/>
        <end position="97"/>
    </location>
</feature>
<evidence type="ECO:0000256" key="7">
    <source>
        <dbReference type="ARBA" id="ARBA00022679"/>
    </source>
</evidence>
<keyword evidence="6" id="KW-0686">Riboflavin biosynthesis</keyword>
<dbReference type="NCBIfam" id="NF006767">
    <property type="entry name" value="PRK09289.1"/>
    <property type="match status" value="1"/>
</dbReference>
<reference evidence="12 13" key="1">
    <citation type="submission" date="2018-12" db="EMBL/GenBank/DDBJ databases">
        <authorList>
            <person name="Chong R.A."/>
        </authorList>
    </citation>
    <scope>NUCLEOTIDE SEQUENCE [LARGE SCALE GENOMIC DNA]</scope>
    <source>
        <strain evidence="12 13">Lps</strain>
    </source>
</reference>
<evidence type="ECO:0000256" key="5">
    <source>
        <dbReference type="ARBA" id="ARBA00013950"/>
    </source>
</evidence>
<comment type="pathway">
    <text evidence="3">Cofactor biosynthesis; riboflavin biosynthesis; riboflavin from 2-hydroxy-3-oxobutyl phosphate and 5-amino-6-(D-ribitylamino)uracil: step 2/2.</text>
</comment>
<gene>
    <name evidence="12" type="ORF">D9V70_00560</name>
</gene>
<dbReference type="EC" id="2.5.1.9" evidence="4 9"/>
<dbReference type="RefSeq" id="WP_158355841.1">
    <property type="nucleotide sequence ID" value="NZ_CP034870.1"/>
</dbReference>
<dbReference type="NCBIfam" id="NF009566">
    <property type="entry name" value="PRK13020.1"/>
    <property type="match status" value="1"/>
</dbReference>
<dbReference type="Pfam" id="PF00677">
    <property type="entry name" value="Lum_binding"/>
    <property type="match status" value="2"/>
</dbReference>